<evidence type="ECO:0000313" key="2">
    <source>
        <dbReference type="EMBL" id="MOY42587.1"/>
    </source>
</evidence>
<accession>A0A4D5S3P5</accession>
<organism evidence="2">
    <name type="scientific">Ixodes scapularis</name>
    <name type="common">Black-legged tick</name>
    <name type="synonym">Deer tick</name>
    <dbReference type="NCBI Taxonomy" id="6945"/>
    <lineage>
        <taxon>Eukaryota</taxon>
        <taxon>Metazoa</taxon>
        <taxon>Ecdysozoa</taxon>
        <taxon>Arthropoda</taxon>
        <taxon>Chelicerata</taxon>
        <taxon>Arachnida</taxon>
        <taxon>Acari</taxon>
        <taxon>Parasitiformes</taxon>
        <taxon>Ixodida</taxon>
        <taxon>Ixodoidea</taxon>
        <taxon>Ixodidae</taxon>
        <taxon>Ixodinae</taxon>
        <taxon>Ixodes</taxon>
    </lineage>
</organism>
<keyword evidence="1" id="KW-0732">Signal</keyword>
<sequence length="93" mass="10321">MTTQVLGTFVHVHSVLCFFCENKKAVPPVAYCTSRIEVCNACGFPVSRAGNVGTRSNIPTSRDHFIFFLSNCRPFRFFETSLPTSILPATIAF</sequence>
<dbReference type="AlphaFoldDB" id="A0A4D5S3P5"/>
<evidence type="ECO:0008006" key="3">
    <source>
        <dbReference type="Google" id="ProtNLM"/>
    </source>
</evidence>
<feature type="signal peptide" evidence="1">
    <location>
        <begin position="1"/>
        <end position="17"/>
    </location>
</feature>
<name>A0A4D5S3P5_IXOSC</name>
<protein>
    <recommendedName>
        <fullName evidence="3">Secreted protein</fullName>
    </recommendedName>
</protein>
<reference evidence="2" key="1">
    <citation type="submission" date="2019-04" db="EMBL/GenBank/DDBJ databases">
        <title>An insight into the mialome of Ixodes scapularis.</title>
        <authorList>
            <person name="Ribeiro J.M."/>
            <person name="Mather T.N."/>
            <person name="Karim S."/>
        </authorList>
    </citation>
    <scope>NUCLEOTIDE SEQUENCE</scope>
</reference>
<feature type="chain" id="PRO_5020027648" description="Secreted protein" evidence="1">
    <location>
        <begin position="18"/>
        <end position="93"/>
    </location>
</feature>
<dbReference type="EMBL" id="GHJT01008616">
    <property type="protein sequence ID" value="MOY42587.1"/>
    <property type="molecule type" value="Transcribed_RNA"/>
</dbReference>
<evidence type="ECO:0000256" key="1">
    <source>
        <dbReference type="SAM" id="SignalP"/>
    </source>
</evidence>
<proteinExistence type="predicted"/>